<gene>
    <name evidence="3" type="ORF">C9374_008773</name>
</gene>
<feature type="compositionally biased region" description="Low complexity" evidence="2">
    <location>
        <begin position="244"/>
        <end position="253"/>
    </location>
</feature>
<dbReference type="PANTHER" id="PTHR47978">
    <property type="match status" value="1"/>
</dbReference>
<reference evidence="3 4" key="1">
    <citation type="journal article" date="2018" name="BMC Genomics">
        <title>The genome of Naegleria lovaniensis, the basis for a comparative approach to unravel pathogenicity factors of the human pathogenic amoeba N. fowleri.</title>
        <authorList>
            <person name="Liechti N."/>
            <person name="Schurch N."/>
            <person name="Bruggmann R."/>
            <person name="Wittwer M."/>
        </authorList>
    </citation>
    <scope>NUCLEOTIDE SEQUENCE [LARGE SCALE GENOMIC DNA]</scope>
    <source>
        <strain evidence="3 4">ATCC 30569</strain>
    </source>
</reference>
<dbReference type="InterPro" id="IPR005225">
    <property type="entry name" value="Small_GTP-bd"/>
</dbReference>
<dbReference type="GO" id="GO:0005525">
    <property type="term" value="F:GTP binding"/>
    <property type="evidence" value="ECO:0007669"/>
    <property type="project" value="InterPro"/>
</dbReference>
<dbReference type="SMART" id="SM00176">
    <property type="entry name" value="RAN"/>
    <property type="match status" value="1"/>
</dbReference>
<evidence type="ECO:0000313" key="3">
    <source>
        <dbReference type="EMBL" id="KAG2378151.1"/>
    </source>
</evidence>
<accession>A0AA88GJ54</accession>
<dbReference type="Pfam" id="PF00071">
    <property type="entry name" value="Ras"/>
    <property type="match status" value="1"/>
</dbReference>
<evidence type="ECO:0000313" key="4">
    <source>
        <dbReference type="Proteomes" id="UP000816034"/>
    </source>
</evidence>
<keyword evidence="4" id="KW-1185">Reference proteome</keyword>
<evidence type="ECO:0000256" key="1">
    <source>
        <dbReference type="ARBA" id="ARBA00022741"/>
    </source>
</evidence>
<proteinExistence type="predicted"/>
<dbReference type="SMART" id="SM00173">
    <property type="entry name" value="RAS"/>
    <property type="match status" value="1"/>
</dbReference>
<evidence type="ECO:0008006" key="5">
    <source>
        <dbReference type="Google" id="ProtNLM"/>
    </source>
</evidence>
<dbReference type="SUPFAM" id="SSF52540">
    <property type="entry name" value="P-loop containing nucleoside triphosphate hydrolases"/>
    <property type="match status" value="1"/>
</dbReference>
<dbReference type="Gene3D" id="3.40.50.300">
    <property type="entry name" value="P-loop containing nucleotide triphosphate hydrolases"/>
    <property type="match status" value="1"/>
</dbReference>
<organism evidence="3 4">
    <name type="scientific">Naegleria lovaniensis</name>
    <name type="common">Amoeba</name>
    <dbReference type="NCBI Taxonomy" id="51637"/>
    <lineage>
        <taxon>Eukaryota</taxon>
        <taxon>Discoba</taxon>
        <taxon>Heterolobosea</taxon>
        <taxon>Tetramitia</taxon>
        <taxon>Eutetramitia</taxon>
        <taxon>Vahlkampfiidae</taxon>
        <taxon>Naegleria</taxon>
    </lineage>
</organism>
<dbReference type="Proteomes" id="UP000816034">
    <property type="component" value="Unassembled WGS sequence"/>
</dbReference>
<feature type="region of interest" description="Disordered" evidence="2">
    <location>
        <begin position="189"/>
        <end position="261"/>
    </location>
</feature>
<feature type="compositionally biased region" description="Basic and acidic residues" evidence="2">
    <location>
        <begin position="189"/>
        <end position="202"/>
    </location>
</feature>
<dbReference type="SMART" id="SM00175">
    <property type="entry name" value="RAB"/>
    <property type="match status" value="1"/>
</dbReference>
<dbReference type="CDD" id="cd01860">
    <property type="entry name" value="Rab5_related"/>
    <property type="match status" value="1"/>
</dbReference>
<comment type="caution">
    <text evidence="3">The sequence shown here is derived from an EMBL/GenBank/DDBJ whole genome shotgun (WGS) entry which is preliminary data.</text>
</comment>
<dbReference type="GO" id="GO:0003924">
    <property type="term" value="F:GTPase activity"/>
    <property type="evidence" value="ECO:0007669"/>
    <property type="project" value="InterPro"/>
</dbReference>
<dbReference type="InterPro" id="IPR027417">
    <property type="entry name" value="P-loop_NTPase"/>
</dbReference>
<dbReference type="AlphaFoldDB" id="A0AA88GJ54"/>
<dbReference type="PRINTS" id="PR00449">
    <property type="entry name" value="RASTRNSFRMNG"/>
</dbReference>
<protein>
    <recommendedName>
        <fullName evidence="5">Rab family small GTPase</fullName>
    </recommendedName>
</protein>
<keyword evidence="1" id="KW-0547">Nucleotide-binding</keyword>
<dbReference type="NCBIfam" id="TIGR00231">
    <property type="entry name" value="small_GTP"/>
    <property type="match status" value="1"/>
</dbReference>
<dbReference type="InterPro" id="IPR001806">
    <property type="entry name" value="Small_GTPase"/>
</dbReference>
<dbReference type="FunFam" id="3.40.50.300:FF:000823">
    <property type="entry name" value="Small GTPase RAB, putative"/>
    <property type="match status" value="1"/>
</dbReference>
<dbReference type="PROSITE" id="PS51419">
    <property type="entry name" value="RAB"/>
    <property type="match status" value="1"/>
</dbReference>
<sequence>MHSTTKSSSSATNTSSLDDEALRKADKFKLVVLGESSVGKTSLVIRLDKNCFFQYQESTIGAAFSTQFITVGDRVIKFEVWDTAGQERYKSLAPMYYRGSECAIVVYDITNMESFHRAKYWVKELQRQSQTNMVIALAGNKVDLQEDKRQVDYSFAQSYAEDNGLIFMETSAKENINVREVFETLARKMPLRERDNDDHVNGEGDENEQDENYYGGTSHSGGANGLTVRHSSRDRKQQQLSKPGLSSSSRTTCCGGGSTTK</sequence>
<dbReference type="PROSITE" id="PS51421">
    <property type="entry name" value="RAS"/>
    <property type="match status" value="1"/>
</dbReference>
<dbReference type="GeneID" id="68101227"/>
<dbReference type="SMART" id="SM00174">
    <property type="entry name" value="RHO"/>
    <property type="match status" value="1"/>
</dbReference>
<dbReference type="PROSITE" id="PS51420">
    <property type="entry name" value="RHO"/>
    <property type="match status" value="1"/>
</dbReference>
<dbReference type="EMBL" id="PYSW02000035">
    <property type="protein sequence ID" value="KAG2378151.1"/>
    <property type="molecule type" value="Genomic_DNA"/>
</dbReference>
<name>A0AA88GJ54_NAELO</name>
<dbReference type="RefSeq" id="XP_044545413.1">
    <property type="nucleotide sequence ID" value="XM_044698886.1"/>
</dbReference>
<evidence type="ECO:0000256" key="2">
    <source>
        <dbReference type="SAM" id="MobiDB-lite"/>
    </source>
</evidence>